<dbReference type="CDD" id="cd06503">
    <property type="entry name" value="ATP-synt_Fo_b"/>
    <property type="match status" value="1"/>
</dbReference>
<dbReference type="Gene3D" id="1.20.5.620">
    <property type="entry name" value="F1F0 ATP synthase subunit B, membrane domain"/>
    <property type="match status" value="1"/>
</dbReference>
<dbReference type="RefSeq" id="WP_015747392.1">
    <property type="nucleotide sequence ID" value="NC_013235.1"/>
</dbReference>
<evidence type="ECO:0000256" key="12">
    <source>
        <dbReference type="ARBA" id="ARBA00025198"/>
    </source>
</evidence>
<keyword evidence="5 14" id="KW-0138">CF(0)</keyword>
<dbReference type="EMBL" id="CP001737">
    <property type="protein sequence ID" value="ACV78500.1"/>
    <property type="molecule type" value="Genomic_DNA"/>
</dbReference>
<dbReference type="OrthoDB" id="5243563at2"/>
<evidence type="ECO:0000256" key="6">
    <source>
        <dbReference type="ARBA" id="ARBA00022692"/>
    </source>
</evidence>
<keyword evidence="8 14" id="KW-1133">Transmembrane helix</keyword>
<protein>
    <recommendedName>
        <fullName evidence="14">ATP synthase subunit b</fullName>
    </recommendedName>
    <alternativeName>
        <fullName evidence="14">ATP synthase F(0) sector subunit b</fullName>
    </alternativeName>
    <alternativeName>
        <fullName evidence="14">ATPase subunit I</fullName>
    </alternativeName>
    <alternativeName>
        <fullName evidence="14">F-type ATPase subunit b</fullName>
        <shortName evidence="14">F-ATPase subunit b</shortName>
    </alternativeName>
</protein>
<evidence type="ECO:0000256" key="8">
    <source>
        <dbReference type="ARBA" id="ARBA00022989"/>
    </source>
</evidence>
<dbReference type="NCBIfam" id="TIGR01144">
    <property type="entry name" value="ATP_synt_b"/>
    <property type="match status" value="1"/>
</dbReference>
<dbReference type="InterPro" id="IPR050059">
    <property type="entry name" value="ATP_synthase_B_chain"/>
</dbReference>
<evidence type="ECO:0000256" key="1">
    <source>
        <dbReference type="ARBA" id="ARBA00004162"/>
    </source>
</evidence>
<keyword evidence="7 14" id="KW-0375">Hydrogen ion transport</keyword>
<dbReference type="GO" id="GO:0046961">
    <property type="term" value="F:proton-transporting ATPase activity, rotational mechanism"/>
    <property type="evidence" value="ECO:0007669"/>
    <property type="project" value="TreeGrafter"/>
</dbReference>
<comment type="subunit">
    <text evidence="13 14">F-type ATPases have 2 components, F(1) - the catalytic core - and F(0) - the membrane proton channel. F(1) has five subunits: alpha(3), beta(3), gamma(1), delta(1), epsilon(1). F(0) has three main subunits: a(1), b(2) and c(10-14). The alpha and beta chains form an alternating ring which encloses part of the gamma chain. F(1) is attached to F(0) by a central stalk formed by the gamma and epsilon chains, while a peripheral stalk is formed by the delta and b chains.</text>
</comment>
<organism evidence="17 18">
    <name type="scientific">Nakamurella multipartita (strain ATCC 700099 / DSM 44233 / CIP 104796 / JCM 9543 / NBRC 105858 / Y-104)</name>
    <name type="common">Microsphaera multipartita</name>
    <dbReference type="NCBI Taxonomy" id="479431"/>
    <lineage>
        <taxon>Bacteria</taxon>
        <taxon>Bacillati</taxon>
        <taxon>Actinomycetota</taxon>
        <taxon>Actinomycetes</taxon>
        <taxon>Nakamurellales</taxon>
        <taxon>Nakamurellaceae</taxon>
        <taxon>Nakamurella</taxon>
    </lineage>
</organism>
<keyword evidence="4 14" id="KW-1003">Cell membrane</keyword>
<dbReference type="PANTHER" id="PTHR33445:SF1">
    <property type="entry name" value="ATP SYNTHASE SUBUNIT B"/>
    <property type="match status" value="1"/>
</dbReference>
<sequence>MTQFIASGVATAAAEEGTTNPIGLPWGEVVIAAIGFALLLVVLGKFVWPQFEKAFAARTKAIEGGIAKAEEAQNEAKAALDRYNQQLAGAREEAAKIREDARAQAQAIRDDMLAQAHAETERIAAAGRAQLDAQRAQIVAELRSDLGRVSVDLAGRIVGESLDDDARQNRTVERFLAELDR</sequence>
<comment type="similarity">
    <text evidence="2 14 15">Belongs to the ATPase B chain family.</text>
</comment>
<dbReference type="HOGENOM" id="CLU_079215_5_2_11"/>
<dbReference type="SUPFAM" id="SSF81573">
    <property type="entry name" value="F1F0 ATP synthase subunit B, membrane domain"/>
    <property type="match status" value="1"/>
</dbReference>
<dbReference type="NCBIfam" id="NF004412">
    <property type="entry name" value="PRK05759.1-3"/>
    <property type="match status" value="1"/>
</dbReference>
<evidence type="ECO:0000256" key="9">
    <source>
        <dbReference type="ARBA" id="ARBA00023065"/>
    </source>
</evidence>
<keyword evidence="11 14" id="KW-0066">ATP synthesis</keyword>
<keyword evidence="16" id="KW-0175">Coiled coil</keyword>
<dbReference type="GO" id="GO:0045259">
    <property type="term" value="C:proton-transporting ATP synthase complex"/>
    <property type="evidence" value="ECO:0007669"/>
    <property type="project" value="UniProtKB-KW"/>
</dbReference>
<dbReference type="InterPro" id="IPR028987">
    <property type="entry name" value="ATP_synth_B-like_membr_sf"/>
</dbReference>
<dbReference type="eggNOG" id="COG0711">
    <property type="taxonomic scope" value="Bacteria"/>
</dbReference>
<keyword evidence="6 14" id="KW-0812">Transmembrane</keyword>
<keyword evidence="10 14" id="KW-0472">Membrane</keyword>
<comment type="function">
    <text evidence="14">Component of the F(0) channel, it forms part of the peripheral stalk, linking F(1) to F(0).</text>
</comment>
<evidence type="ECO:0000256" key="11">
    <source>
        <dbReference type="ARBA" id="ARBA00023310"/>
    </source>
</evidence>
<evidence type="ECO:0000256" key="14">
    <source>
        <dbReference type="HAMAP-Rule" id="MF_01398"/>
    </source>
</evidence>
<evidence type="ECO:0000256" key="16">
    <source>
        <dbReference type="SAM" id="Coils"/>
    </source>
</evidence>
<comment type="subcellular location">
    <subcellularLocation>
        <location evidence="1 14">Cell membrane</location>
        <topology evidence="1 14">Single-pass membrane protein</topology>
    </subcellularLocation>
</comment>
<dbReference type="AlphaFoldDB" id="C8XID1"/>
<dbReference type="PANTHER" id="PTHR33445">
    <property type="entry name" value="ATP SYNTHASE SUBUNIT B', CHLOROPLASTIC"/>
    <property type="match status" value="1"/>
</dbReference>
<gene>
    <name evidence="14" type="primary">atpF</name>
    <name evidence="17" type="ordered locus">Namu_2122</name>
</gene>
<evidence type="ECO:0000313" key="18">
    <source>
        <dbReference type="Proteomes" id="UP000002218"/>
    </source>
</evidence>
<evidence type="ECO:0000256" key="15">
    <source>
        <dbReference type="RuleBase" id="RU003848"/>
    </source>
</evidence>
<evidence type="ECO:0000256" key="3">
    <source>
        <dbReference type="ARBA" id="ARBA00022448"/>
    </source>
</evidence>
<dbReference type="InParanoid" id="C8XID1"/>
<feature type="coiled-coil region" evidence="16">
    <location>
        <begin position="66"/>
        <end position="111"/>
    </location>
</feature>
<keyword evidence="3 14" id="KW-0813">Transport</keyword>
<dbReference type="InterPro" id="IPR002146">
    <property type="entry name" value="ATP_synth_b/b'su_bac/chlpt"/>
</dbReference>
<evidence type="ECO:0000256" key="10">
    <source>
        <dbReference type="ARBA" id="ARBA00023136"/>
    </source>
</evidence>
<reference evidence="18" key="1">
    <citation type="submission" date="2009-09" db="EMBL/GenBank/DDBJ databases">
        <title>The complete genome of Nakamurella multipartita DSM 44233.</title>
        <authorList>
            <consortium name="US DOE Joint Genome Institute (JGI-PGF)"/>
            <person name="Lucas S."/>
            <person name="Copeland A."/>
            <person name="Lapidus A."/>
            <person name="Glavina del Rio T."/>
            <person name="Dalin E."/>
            <person name="Tice H."/>
            <person name="Bruce D."/>
            <person name="Goodwin L."/>
            <person name="Pitluck S."/>
            <person name="Kyrpides N."/>
            <person name="Mavromatis K."/>
            <person name="Ivanova N."/>
            <person name="Ovchinnikova G."/>
            <person name="Sims D."/>
            <person name="Meincke L."/>
            <person name="Brettin T."/>
            <person name="Detter J.C."/>
            <person name="Han C."/>
            <person name="Larimer F."/>
            <person name="Land M."/>
            <person name="Hauser L."/>
            <person name="Markowitz V."/>
            <person name="Cheng J.-F."/>
            <person name="Hugenholtz P."/>
            <person name="Woyke T."/>
            <person name="Wu D."/>
            <person name="Klenk H.-P."/>
            <person name="Eisen J.A."/>
        </authorList>
    </citation>
    <scope>NUCLEOTIDE SEQUENCE [LARGE SCALE GENOMIC DNA]</scope>
    <source>
        <strain evidence="18">ATCC 700099 / DSM 44233 / CIP 104796 / JCM 9543 / NBRC 105858 / Y-104</strain>
    </source>
</reference>
<dbReference type="HAMAP" id="MF_01398">
    <property type="entry name" value="ATP_synth_b_bprime"/>
    <property type="match status" value="1"/>
</dbReference>
<dbReference type="InterPro" id="IPR005864">
    <property type="entry name" value="ATP_synth_F0_bsu_bac"/>
</dbReference>
<keyword evidence="18" id="KW-1185">Reference proteome</keyword>
<comment type="function">
    <text evidence="12 14">F(1)F(0) ATP synthase produces ATP from ADP in the presence of a proton or sodium gradient. F-type ATPases consist of two structural domains, F(1) containing the extramembraneous catalytic core and F(0) containing the membrane proton channel, linked together by a central stalk and a peripheral stalk. During catalysis, ATP synthesis in the catalytic domain of F(1) is coupled via a rotary mechanism of the central stalk subunits to proton translocation.</text>
</comment>
<accession>C8XID1</accession>
<dbReference type="STRING" id="479431.Namu_2122"/>
<proteinExistence type="inferred from homology"/>
<reference evidence="17 18" key="2">
    <citation type="journal article" date="2010" name="Stand. Genomic Sci.">
        <title>Complete genome sequence of Nakamurella multipartita type strain (Y-104).</title>
        <authorList>
            <person name="Tice H."/>
            <person name="Mayilraj S."/>
            <person name="Sims D."/>
            <person name="Lapidus A."/>
            <person name="Nolan M."/>
            <person name="Lucas S."/>
            <person name="Glavina Del Rio T."/>
            <person name="Copeland A."/>
            <person name="Cheng J.F."/>
            <person name="Meincke L."/>
            <person name="Bruce D."/>
            <person name="Goodwin L."/>
            <person name="Pitluck S."/>
            <person name="Ivanova N."/>
            <person name="Mavromatis K."/>
            <person name="Ovchinnikova G."/>
            <person name="Pati A."/>
            <person name="Chen A."/>
            <person name="Palaniappan K."/>
            <person name="Land M."/>
            <person name="Hauser L."/>
            <person name="Chang Y.J."/>
            <person name="Jeffries C.D."/>
            <person name="Detter J.C."/>
            <person name="Brettin T."/>
            <person name="Rohde M."/>
            <person name="Goker M."/>
            <person name="Bristow J."/>
            <person name="Eisen J.A."/>
            <person name="Markowitz V."/>
            <person name="Hugenholtz P."/>
            <person name="Kyrpides N.C."/>
            <person name="Klenk H.P."/>
            <person name="Chen F."/>
        </authorList>
    </citation>
    <scope>NUCLEOTIDE SEQUENCE [LARGE SCALE GENOMIC DNA]</scope>
    <source>
        <strain evidence="18">ATCC 700099 / DSM 44233 / CIP 104796 / JCM 9543 / NBRC 105858 / Y-104</strain>
    </source>
</reference>
<evidence type="ECO:0000313" key="17">
    <source>
        <dbReference type="EMBL" id="ACV78500.1"/>
    </source>
</evidence>
<name>C8XID1_NAKMY</name>
<dbReference type="GO" id="GO:0046933">
    <property type="term" value="F:proton-transporting ATP synthase activity, rotational mechanism"/>
    <property type="evidence" value="ECO:0007669"/>
    <property type="project" value="UniProtKB-UniRule"/>
</dbReference>
<dbReference type="GO" id="GO:0005886">
    <property type="term" value="C:plasma membrane"/>
    <property type="evidence" value="ECO:0007669"/>
    <property type="project" value="UniProtKB-SubCell"/>
</dbReference>
<dbReference type="Proteomes" id="UP000002218">
    <property type="component" value="Chromosome"/>
</dbReference>
<feature type="transmembrane region" description="Helical" evidence="14">
    <location>
        <begin position="29"/>
        <end position="48"/>
    </location>
</feature>
<keyword evidence="9 14" id="KW-0406">Ion transport</keyword>
<evidence type="ECO:0000256" key="13">
    <source>
        <dbReference type="ARBA" id="ARBA00025830"/>
    </source>
</evidence>
<evidence type="ECO:0000256" key="5">
    <source>
        <dbReference type="ARBA" id="ARBA00022547"/>
    </source>
</evidence>
<dbReference type="Pfam" id="PF00430">
    <property type="entry name" value="ATP-synt_B"/>
    <property type="match status" value="1"/>
</dbReference>
<evidence type="ECO:0000256" key="7">
    <source>
        <dbReference type="ARBA" id="ARBA00022781"/>
    </source>
</evidence>
<evidence type="ECO:0000256" key="2">
    <source>
        <dbReference type="ARBA" id="ARBA00005513"/>
    </source>
</evidence>
<dbReference type="KEGG" id="nml:Namu_2122"/>
<dbReference type="FunCoup" id="C8XID1">
    <property type="interactions" value="42"/>
</dbReference>
<evidence type="ECO:0000256" key="4">
    <source>
        <dbReference type="ARBA" id="ARBA00022475"/>
    </source>
</evidence>